<evidence type="ECO:0000256" key="3">
    <source>
        <dbReference type="ARBA" id="ARBA00023015"/>
    </source>
</evidence>
<dbReference type="Pfam" id="PF02954">
    <property type="entry name" value="HTH_8"/>
    <property type="match status" value="1"/>
</dbReference>
<dbReference type="SUPFAM" id="SSF52540">
    <property type="entry name" value="P-loop containing nucleoside triphosphate hydrolases"/>
    <property type="match status" value="1"/>
</dbReference>
<feature type="domain" description="Sigma-54 factor interaction" evidence="7">
    <location>
        <begin position="133"/>
        <end position="357"/>
    </location>
</feature>
<gene>
    <name evidence="8" type="ORF">LZC94_02955</name>
</gene>
<name>A0ABZ2M0Z3_9BACT</name>
<evidence type="ECO:0000313" key="8">
    <source>
        <dbReference type="EMBL" id="WXB16240.1"/>
    </source>
</evidence>
<evidence type="ECO:0000259" key="7">
    <source>
        <dbReference type="PROSITE" id="PS50045"/>
    </source>
</evidence>
<dbReference type="PROSITE" id="PS50045">
    <property type="entry name" value="SIGMA54_INTERACT_4"/>
    <property type="match status" value="1"/>
</dbReference>
<keyword evidence="3" id="KW-0805">Transcription regulation</keyword>
<dbReference type="SMART" id="SM00240">
    <property type="entry name" value="FHA"/>
    <property type="match status" value="1"/>
</dbReference>
<keyword evidence="1" id="KW-0547">Nucleotide-binding</keyword>
<protein>
    <submittedName>
        <fullName evidence="8">Sigma 54-interacting transcriptional regulator</fullName>
    </submittedName>
</protein>
<dbReference type="RefSeq" id="WP_394825869.1">
    <property type="nucleotide sequence ID" value="NZ_CP089984.1"/>
</dbReference>
<dbReference type="InterPro" id="IPR002078">
    <property type="entry name" value="Sigma_54_int"/>
</dbReference>
<dbReference type="Pfam" id="PF00498">
    <property type="entry name" value="FHA"/>
    <property type="match status" value="1"/>
</dbReference>
<keyword evidence="9" id="KW-1185">Reference proteome</keyword>
<dbReference type="Proteomes" id="UP001370348">
    <property type="component" value="Chromosome"/>
</dbReference>
<dbReference type="InterPro" id="IPR008984">
    <property type="entry name" value="SMAD_FHA_dom_sf"/>
</dbReference>
<dbReference type="SUPFAM" id="SSF49879">
    <property type="entry name" value="SMAD/FHA domain"/>
    <property type="match status" value="1"/>
</dbReference>
<sequence>MNSTFVRTRRRDLVPSRRAALLLIHRVGIEVRDLTEGEPLTVGRDTPADVCVHDPTLSRVHARFRLIGDAGIEVDDLGSTNGTWLSGRRIERATLAVGDEVMLGGVLARVRFIGSAATGAGAREESADLVAGPAMTTLLRMARQVAHGRISVLLRGETGTGKEVLARYIHDHGTARDEPMICINCGAIPKELVESTFFGHERGAFTGAHQGRPGVFESAGAGTILLDEIGELPLPAQVALLRVLEERRVCRVGSTREIAVSARVIAATHRDLQAMVEAQTFRADLYFRLSAVTLDIPPLRQRREDIEPLARQFLRASNLTHGRAIEDITPRALACLNEYPWSGNVRELHNVIERAVVLAVTDVIDVGDLPERLVQHGQAGEDEPRAMPPQAMSPQAMSPRAMESSFPRAPARGEPSSVSAGLRERVQAYEKEVIREALAATGGNRTEAARRLGMPVRTLSYKIKAFGIGEDG</sequence>
<evidence type="ECO:0000256" key="5">
    <source>
        <dbReference type="SAM" id="MobiDB-lite"/>
    </source>
</evidence>
<dbReference type="Gene3D" id="2.60.200.20">
    <property type="match status" value="1"/>
</dbReference>
<evidence type="ECO:0000313" key="9">
    <source>
        <dbReference type="Proteomes" id="UP001370348"/>
    </source>
</evidence>
<dbReference type="Gene3D" id="1.10.8.60">
    <property type="match status" value="1"/>
</dbReference>
<dbReference type="CDD" id="cd00060">
    <property type="entry name" value="FHA"/>
    <property type="match status" value="1"/>
</dbReference>
<dbReference type="Gene3D" id="3.40.50.300">
    <property type="entry name" value="P-loop containing nucleotide triphosphate hydrolases"/>
    <property type="match status" value="1"/>
</dbReference>
<dbReference type="InterPro" id="IPR009057">
    <property type="entry name" value="Homeodomain-like_sf"/>
</dbReference>
<dbReference type="PROSITE" id="PS00675">
    <property type="entry name" value="SIGMA54_INTERACT_1"/>
    <property type="match status" value="1"/>
</dbReference>
<dbReference type="SUPFAM" id="SSF46689">
    <property type="entry name" value="Homeodomain-like"/>
    <property type="match status" value="1"/>
</dbReference>
<dbReference type="EMBL" id="CP089984">
    <property type="protein sequence ID" value="WXB16240.1"/>
    <property type="molecule type" value="Genomic_DNA"/>
</dbReference>
<dbReference type="PRINTS" id="PR01590">
    <property type="entry name" value="HTHFIS"/>
</dbReference>
<dbReference type="Pfam" id="PF00158">
    <property type="entry name" value="Sigma54_activat"/>
    <property type="match status" value="1"/>
</dbReference>
<dbReference type="SMART" id="SM00382">
    <property type="entry name" value="AAA"/>
    <property type="match status" value="1"/>
</dbReference>
<keyword evidence="2" id="KW-0067">ATP-binding</keyword>
<dbReference type="CDD" id="cd00009">
    <property type="entry name" value="AAA"/>
    <property type="match status" value="1"/>
</dbReference>
<dbReference type="Pfam" id="PF25601">
    <property type="entry name" value="AAA_lid_14"/>
    <property type="match status" value="1"/>
</dbReference>
<accession>A0ABZ2M0Z3</accession>
<dbReference type="Gene3D" id="1.10.10.60">
    <property type="entry name" value="Homeodomain-like"/>
    <property type="match status" value="1"/>
</dbReference>
<dbReference type="InterPro" id="IPR025662">
    <property type="entry name" value="Sigma_54_int_dom_ATP-bd_1"/>
</dbReference>
<evidence type="ECO:0000256" key="2">
    <source>
        <dbReference type="ARBA" id="ARBA00022840"/>
    </source>
</evidence>
<dbReference type="PROSITE" id="PS50006">
    <property type="entry name" value="FHA_DOMAIN"/>
    <property type="match status" value="1"/>
</dbReference>
<dbReference type="InterPro" id="IPR058031">
    <property type="entry name" value="AAA_lid_NorR"/>
</dbReference>
<dbReference type="InterPro" id="IPR027417">
    <property type="entry name" value="P-loop_NTPase"/>
</dbReference>
<dbReference type="PANTHER" id="PTHR32071">
    <property type="entry name" value="TRANSCRIPTIONAL REGULATORY PROTEIN"/>
    <property type="match status" value="1"/>
</dbReference>
<proteinExistence type="predicted"/>
<keyword evidence="4" id="KW-0804">Transcription</keyword>
<dbReference type="InterPro" id="IPR000253">
    <property type="entry name" value="FHA_dom"/>
</dbReference>
<dbReference type="InterPro" id="IPR002197">
    <property type="entry name" value="HTH_Fis"/>
</dbReference>
<feature type="region of interest" description="Disordered" evidence="5">
    <location>
        <begin position="377"/>
        <end position="400"/>
    </location>
</feature>
<evidence type="ECO:0000256" key="4">
    <source>
        <dbReference type="ARBA" id="ARBA00023163"/>
    </source>
</evidence>
<dbReference type="InterPro" id="IPR003593">
    <property type="entry name" value="AAA+_ATPase"/>
</dbReference>
<feature type="domain" description="FHA" evidence="6">
    <location>
        <begin position="40"/>
        <end position="90"/>
    </location>
</feature>
<evidence type="ECO:0000256" key="1">
    <source>
        <dbReference type="ARBA" id="ARBA00022741"/>
    </source>
</evidence>
<organism evidence="8 9">
    <name type="scientific">Pendulispora albinea</name>
    <dbReference type="NCBI Taxonomy" id="2741071"/>
    <lineage>
        <taxon>Bacteria</taxon>
        <taxon>Pseudomonadati</taxon>
        <taxon>Myxococcota</taxon>
        <taxon>Myxococcia</taxon>
        <taxon>Myxococcales</taxon>
        <taxon>Sorangiineae</taxon>
        <taxon>Pendulisporaceae</taxon>
        <taxon>Pendulispora</taxon>
    </lineage>
</organism>
<evidence type="ECO:0000259" key="6">
    <source>
        <dbReference type="PROSITE" id="PS50006"/>
    </source>
</evidence>
<reference evidence="8 9" key="1">
    <citation type="submission" date="2021-12" db="EMBL/GenBank/DDBJ databases">
        <title>Discovery of the Pendulisporaceae a myxobacterial family with distinct sporulation behavior and unique specialized metabolism.</title>
        <authorList>
            <person name="Garcia R."/>
            <person name="Popoff A."/>
            <person name="Bader C.D."/>
            <person name="Loehr J."/>
            <person name="Walesch S."/>
            <person name="Walt C."/>
            <person name="Boldt J."/>
            <person name="Bunk B."/>
            <person name="Haeckl F.J.F.P.J."/>
            <person name="Gunesch A.P."/>
            <person name="Birkelbach J."/>
            <person name="Nuebel U."/>
            <person name="Pietschmann T."/>
            <person name="Bach T."/>
            <person name="Mueller R."/>
        </authorList>
    </citation>
    <scope>NUCLEOTIDE SEQUENCE [LARGE SCALE GENOMIC DNA]</scope>
    <source>
        <strain evidence="8 9">MSr11954</strain>
    </source>
</reference>